<name>A0A485LWY5_9ZZZZ</name>
<reference evidence="10" key="1">
    <citation type="submission" date="2019-03" db="EMBL/GenBank/DDBJ databases">
        <authorList>
            <person name="Hao L."/>
        </authorList>
    </citation>
    <scope>NUCLEOTIDE SEQUENCE</scope>
</reference>
<evidence type="ECO:0000256" key="4">
    <source>
        <dbReference type="ARBA" id="ARBA00023136"/>
    </source>
</evidence>
<dbReference type="PROSITE" id="PS51257">
    <property type="entry name" value="PROKAR_LIPOPROTEIN"/>
    <property type="match status" value="1"/>
</dbReference>
<dbReference type="PANTHER" id="PTHR30329:SF21">
    <property type="entry name" value="LIPOPROTEIN YIAD-RELATED"/>
    <property type="match status" value="1"/>
</dbReference>
<dbReference type="InterPro" id="IPR006664">
    <property type="entry name" value="OMP_bac"/>
</dbReference>
<evidence type="ECO:0000256" key="2">
    <source>
        <dbReference type="ARBA" id="ARBA00022618"/>
    </source>
</evidence>
<keyword evidence="7" id="KW-0449">Lipoprotein</keyword>
<organism evidence="10">
    <name type="scientific">anaerobic digester metagenome</name>
    <dbReference type="NCBI Taxonomy" id="1263854"/>
    <lineage>
        <taxon>unclassified sequences</taxon>
        <taxon>metagenomes</taxon>
        <taxon>ecological metagenomes</taxon>
    </lineage>
</organism>
<dbReference type="PROSITE" id="PS51123">
    <property type="entry name" value="OMPA_2"/>
    <property type="match status" value="1"/>
</dbReference>
<dbReference type="EMBL" id="CAADRM010000017">
    <property type="protein sequence ID" value="VFU11717.1"/>
    <property type="molecule type" value="Genomic_DNA"/>
</dbReference>
<dbReference type="AlphaFoldDB" id="A0A485LWY5"/>
<keyword evidence="6" id="KW-0998">Cell outer membrane</keyword>
<dbReference type="GO" id="GO:0051301">
    <property type="term" value="P:cell division"/>
    <property type="evidence" value="ECO:0007669"/>
    <property type="project" value="UniProtKB-KW"/>
</dbReference>
<dbReference type="Gene3D" id="3.30.1330.60">
    <property type="entry name" value="OmpA-like domain"/>
    <property type="match status" value="1"/>
</dbReference>
<evidence type="ECO:0000259" key="9">
    <source>
        <dbReference type="PROSITE" id="PS51123"/>
    </source>
</evidence>
<proteinExistence type="inferred from homology"/>
<dbReference type="SUPFAM" id="SSF103088">
    <property type="entry name" value="OmpA-like"/>
    <property type="match status" value="1"/>
</dbReference>
<dbReference type="HAMAP" id="MF_02204">
    <property type="entry name" value="Pal"/>
    <property type="match status" value="1"/>
</dbReference>
<comment type="subcellular location">
    <subcellularLocation>
        <location evidence="1">Cell outer membrane</location>
    </subcellularLocation>
</comment>
<accession>A0A485LWY5</accession>
<sequence>MRGIFTKAVAVSVLVLLVFSAGCAKYFTGTGATDESAGQQTMSMPAGGEQVPSGTVATLFDSKKIYFEFDKHDLNPEARQLLTEIAAYLKEYGELRLEIEGHCDERGTSEYNLALGERRAGAARDFLVTMGIDASRIDTISYGEEKPEDPGKTEEAWARNRRAQFIFSR</sequence>
<dbReference type="PRINTS" id="PR01021">
    <property type="entry name" value="OMPADOMAIN"/>
</dbReference>
<dbReference type="GO" id="GO:0009279">
    <property type="term" value="C:cell outer membrane"/>
    <property type="evidence" value="ECO:0007669"/>
    <property type="project" value="UniProtKB-SubCell"/>
</dbReference>
<evidence type="ECO:0000256" key="8">
    <source>
        <dbReference type="ARBA" id="ARBA00023306"/>
    </source>
</evidence>
<dbReference type="CDD" id="cd07185">
    <property type="entry name" value="OmpA_C-like"/>
    <property type="match status" value="1"/>
</dbReference>
<dbReference type="NCBIfam" id="TIGR02802">
    <property type="entry name" value="Pal_lipo"/>
    <property type="match status" value="1"/>
</dbReference>
<dbReference type="InterPro" id="IPR036737">
    <property type="entry name" value="OmpA-like_sf"/>
</dbReference>
<evidence type="ECO:0000256" key="6">
    <source>
        <dbReference type="ARBA" id="ARBA00023237"/>
    </source>
</evidence>
<protein>
    <submittedName>
        <fullName evidence="10">Outer membrane protein P6</fullName>
    </submittedName>
</protein>
<evidence type="ECO:0000256" key="7">
    <source>
        <dbReference type="ARBA" id="ARBA00023288"/>
    </source>
</evidence>
<keyword evidence="5" id="KW-0564">Palmitate</keyword>
<dbReference type="InterPro" id="IPR006665">
    <property type="entry name" value="OmpA-like"/>
</dbReference>
<keyword evidence="4" id="KW-0472">Membrane</keyword>
<keyword evidence="2" id="KW-0132">Cell division</keyword>
<evidence type="ECO:0000256" key="5">
    <source>
        <dbReference type="ARBA" id="ARBA00023139"/>
    </source>
</evidence>
<keyword evidence="3" id="KW-0732">Signal</keyword>
<dbReference type="Pfam" id="PF00691">
    <property type="entry name" value="OmpA"/>
    <property type="match status" value="1"/>
</dbReference>
<dbReference type="InterPro" id="IPR050330">
    <property type="entry name" value="Bact_OuterMem_StrucFunc"/>
</dbReference>
<gene>
    <name evidence="10" type="primary">pal</name>
    <name evidence="10" type="ORF">SCFA_1130005</name>
</gene>
<dbReference type="InterPro" id="IPR014169">
    <property type="entry name" value="Pal_lipo_C"/>
</dbReference>
<feature type="domain" description="OmpA-like" evidence="9">
    <location>
        <begin position="54"/>
        <end position="169"/>
    </location>
</feature>
<dbReference type="InterPro" id="IPR039001">
    <property type="entry name" value="Pal"/>
</dbReference>
<evidence type="ECO:0000256" key="3">
    <source>
        <dbReference type="ARBA" id="ARBA00022729"/>
    </source>
</evidence>
<keyword evidence="8" id="KW-0131">Cell cycle</keyword>
<evidence type="ECO:0000256" key="1">
    <source>
        <dbReference type="ARBA" id="ARBA00004442"/>
    </source>
</evidence>
<dbReference type="PANTHER" id="PTHR30329">
    <property type="entry name" value="STATOR ELEMENT OF FLAGELLAR MOTOR COMPLEX"/>
    <property type="match status" value="1"/>
</dbReference>
<evidence type="ECO:0000313" key="10">
    <source>
        <dbReference type="EMBL" id="VFU11717.1"/>
    </source>
</evidence>